<dbReference type="InterPro" id="IPR014756">
    <property type="entry name" value="Ig_E-set"/>
</dbReference>
<reference evidence="3" key="1">
    <citation type="submission" date="2023-05" db="EMBL/GenBank/DDBJ databases">
        <authorList>
            <person name="Stuckert A."/>
        </authorList>
    </citation>
    <scope>NUCLEOTIDE SEQUENCE</scope>
</reference>
<evidence type="ECO:0000313" key="3">
    <source>
        <dbReference type="EMBL" id="CAI9600053.1"/>
    </source>
</evidence>
<dbReference type="InterPro" id="IPR057106">
    <property type="entry name" value="NXPE4_C"/>
</dbReference>
<dbReference type="EMBL" id="CATNWA010017383">
    <property type="protein sequence ID" value="CAI9600053.1"/>
    <property type="molecule type" value="Genomic_DNA"/>
</dbReference>
<protein>
    <recommendedName>
        <fullName evidence="2">NXPE C-terminal domain-containing protein</fullName>
    </recommendedName>
</protein>
<comment type="similarity">
    <text evidence="1">Belongs to the NXPE family.</text>
</comment>
<keyword evidence="4" id="KW-1185">Reference proteome</keyword>
<evidence type="ECO:0000313" key="4">
    <source>
        <dbReference type="Proteomes" id="UP001162483"/>
    </source>
</evidence>
<name>A0ABN9FU93_9NEOB</name>
<organism evidence="3 4">
    <name type="scientific">Staurois parvus</name>
    <dbReference type="NCBI Taxonomy" id="386267"/>
    <lineage>
        <taxon>Eukaryota</taxon>
        <taxon>Metazoa</taxon>
        <taxon>Chordata</taxon>
        <taxon>Craniata</taxon>
        <taxon>Vertebrata</taxon>
        <taxon>Euteleostomi</taxon>
        <taxon>Amphibia</taxon>
        <taxon>Batrachia</taxon>
        <taxon>Anura</taxon>
        <taxon>Neobatrachia</taxon>
        <taxon>Ranoidea</taxon>
        <taxon>Ranidae</taxon>
        <taxon>Staurois</taxon>
    </lineage>
</organism>
<sequence length="485" mass="55961">MEDKAIDQKITYVMTMINRTIPQKHTMYFDETTSALKSTAIILNYKPYYCVGDTLIVQVEMFNYLGKKKTYGGDFLLARIFSAKLGAGASGRIEDFNNGTYNIYFTLFWEGQVEVSILLMHPSEGVALLWKGRNMGYKYIGYTGVFINKNQPVHTECGFYLNSQQEECEYTDRKYGEVFHCIKLPAVPCEALTSLKSWHRDYTYLSNANKTLLSLSNIGIEIPSPAGRIDVFKMQTFMPVTSKCKIGTSIPFPSGYFLQNQWFPSHCNLSSFAPLLNINKCLADKMIYLMGDSTLRQWIEFLSRVLKHMVFFNTHRTGWHETHMAFDIKNNIYIQWKKHGHPFVAPTFYNVRDHAYIANELDRLGGGSNTIVVIGIGQHLRPFPCSLFIKRLFNIRRAIENLFLRSPDTNVIIKSENTREFNPDVERFSNFHGYIQYLLLKRIFRGLNIGMIDAWDMTTAFDSRNAHPPELVVESQINLFLSYIC</sequence>
<dbReference type="SUPFAM" id="SSF81296">
    <property type="entry name" value="E set domains"/>
    <property type="match status" value="1"/>
</dbReference>
<dbReference type="InterPro" id="IPR026845">
    <property type="entry name" value="NXPH/NXPE"/>
</dbReference>
<dbReference type="PANTHER" id="PTHR16165">
    <property type="entry name" value="NXPE FAMILY MEMBER"/>
    <property type="match status" value="1"/>
</dbReference>
<dbReference type="Pfam" id="PF24536">
    <property type="entry name" value="NXPE4_C"/>
    <property type="match status" value="1"/>
</dbReference>
<comment type="caution">
    <text evidence="3">The sequence shown here is derived from an EMBL/GenBank/DDBJ whole genome shotgun (WGS) entry which is preliminary data.</text>
</comment>
<evidence type="ECO:0000259" key="2">
    <source>
        <dbReference type="Pfam" id="PF24536"/>
    </source>
</evidence>
<accession>A0ABN9FU93</accession>
<gene>
    <name evidence="3" type="ORF">SPARVUS_LOCUS12695472</name>
</gene>
<evidence type="ECO:0000256" key="1">
    <source>
        <dbReference type="ARBA" id="ARBA00005431"/>
    </source>
</evidence>
<dbReference type="Proteomes" id="UP001162483">
    <property type="component" value="Unassembled WGS sequence"/>
</dbReference>
<dbReference type="PANTHER" id="PTHR16165:SF3">
    <property type="entry name" value="NXPE FAMILY MEMBER 1"/>
    <property type="match status" value="1"/>
</dbReference>
<feature type="domain" description="NXPE C-terminal" evidence="2">
    <location>
        <begin position="262"/>
        <end position="485"/>
    </location>
</feature>
<dbReference type="Pfam" id="PF06312">
    <property type="entry name" value="Neurexophilin"/>
    <property type="match status" value="1"/>
</dbReference>
<proteinExistence type="inferred from homology"/>